<evidence type="ECO:0000313" key="2">
    <source>
        <dbReference type="EMBL" id="GAA0183209.1"/>
    </source>
</evidence>
<dbReference type="InterPro" id="IPR007356">
    <property type="entry name" value="tRNA_m1G_MeTrfase_euk"/>
</dbReference>
<dbReference type="AlphaFoldDB" id="A0AAV3RQE8"/>
<feature type="coiled-coil region" evidence="1">
    <location>
        <begin position="36"/>
        <end position="105"/>
    </location>
</feature>
<keyword evidence="1" id="KW-0175">Coiled coil</keyword>
<dbReference type="GO" id="GO:0002939">
    <property type="term" value="P:tRNA N1-guanine methylation"/>
    <property type="evidence" value="ECO:0007669"/>
    <property type="project" value="TreeGrafter"/>
</dbReference>
<dbReference type="PANTHER" id="PTHR13563">
    <property type="entry name" value="TRNA (GUANINE-9-) METHYLTRANSFERASE"/>
    <property type="match status" value="1"/>
</dbReference>
<dbReference type="GO" id="GO:0005634">
    <property type="term" value="C:nucleus"/>
    <property type="evidence" value="ECO:0007669"/>
    <property type="project" value="TreeGrafter"/>
</dbReference>
<proteinExistence type="predicted"/>
<reference evidence="2 3" key="1">
    <citation type="submission" date="2024-01" db="EMBL/GenBank/DDBJ databases">
        <title>The complete chloroplast genome sequence of Lithospermum erythrorhizon: insights into the phylogenetic relationship among Boraginaceae species and the maternal lineages of purple gromwells.</title>
        <authorList>
            <person name="Okada T."/>
            <person name="Watanabe K."/>
        </authorList>
    </citation>
    <scope>NUCLEOTIDE SEQUENCE [LARGE SCALE GENOMIC DNA]</scope>
</reference>
<evidence type="ECO:0000256" key="1">
    <source>
        <dbReference type="SAM" id="Coils"/>
    </source>
</evidence>
<comment type="caution">
    <text evidence="2">The sequence shown here is derived from an EMBL/GenBank/DDBJ whole genome shotgun (WGS) entry which is preliminary data.</text>
</comment>
<dbReference type="PANTHER" id="PTHR13563:SF13">
    <property type="entry name" value="TRNA METHYLTRANSFERASE 10 HOMOLOG A"/>
    <property type="match status" value="1"/>
</dbReference>
<keyword evidence="3" id="KW-1185">Reference proteome</keyword>
<protein>
    <submittedName>
        <fullName evidence="2">Uncharacterized protein</fullName>
    </submittedName>
</protein>
<dbReference type="GO" id="GO:0000049">
    <property type="term" value="F:tRNA binding"/>
    <property type="evidence" value="ECO:0007669"/>
    <property type="project" value="TreeGrafter"/>
</dbReference>
<name>A0AAV3RQE8_LITER</name>
<accession>A0AAV3RQE8</accession>
<dbReference type="Proteomes" id="UP001454036">
    <property type="component" value="Unassembled WGS sequence"/>
</dbReference>
<sequence length="164" mass="18900">MDTSNQKCGDKQEESEVVAVSKNAQKRLLKQKRYQVKKAQKKEFAKEQKLKEAERKKKEWLEKLDACKNEEERTLLIESRKALRKERMDQRASQKDMKLQRLNNAKQKGLKIVLDLDFSPLMNASQISSLSQQRWGKLETSSGSVGPYGLCLHGAQISINETPH</sequence>
<organism evidence="2 3">
    <name type="scientific">Lithospermum erythrorhizon</name>
    <name type="common">Purple gromwell</name>
    <name type="synonym">Lithospermum officinale var. erythrorhizon</name>
    <dbReference type="NCBI Taxonomy" id="34254"/>
    <lineage>
        <taxon>Eukaryota</taxon>
        <taxon>Viridiplantae</taxon>
        <taxon>Streptophyta</taxon>
        <taxon>Embryophyta</taxon>
        <taxon>Tracheophyta</taxon>
        <taxon>Spermatophyta</taxon>
        <taxon>Magnoliopsida</taxon>
        <taxon>eudicotyledons</taxon>
        <taxon>Gunneridae</taxon>
        <taxon>Pentapetalae</taxon>
        <taxon>asterids</taxon>
        <taxon>lamiids</taxon>
        <taxon>Boraginales</taxon>
        <taxon>Boraginaceae</taxon>
        <taxon>Boraginoideae</taxon>
        <taxon>Lithospermeae</taxon>
        <taxon>Lithospermum</taxon>
    </lineage>
</organism>
<dbReference type="EMBL" id="BAABME010029105">
    <property type="protein sequence ID" value="GAA0183209.1"/>
    <property type="molecule type" value="Genomic_DNA"/>
</dbReference>
<evidence type="ECO:0000313" key="3">
    <source>
        <dbReference type="Proteomes" id="UP001454036"/>
    </source>
</evidence>
<gene>
    <name evidence="2" type="ORF">LIER_42356</name>
</gene>